<dbReference type="HOGENOM" id="CLU_2423556_0_0_5"/>
<geneLocation type="plasmid" evidence="1 2">
    <name>pMNOD02</name>
</geneLocation>
<organism evidence="1 2">
    <name type="scientific">Methylobacterium nodulans (strain LMG 21967 / CNCM I-2342 / ORS 2060)</name>
    <dbReference type="NCBI Taxonomy" id="460265"/>
    <lineage>
        <taxon>Bacteria</taxon>
        <taxon>Pseudomonadati</taxon>
        <taxon>Pseudomonadota</taxon>
        <taxon>Alphaproteobacteria</taxon>
        <taxon>Hyphomicrobiales</taxon>
        <taxon>Methylobacteriaceae</taxon>
        <taxon>Methylobacterium</taxon>
    </lineage>
</organism>
<accession>B8IWN1</accession>
<dbReference type="Proteomes" id="UP000008207">
    <property type="component" value="Plasmid pMNOD02"/>
</dbReference>
<sequence length="91" mass="10426">MIRPDSPTVAEAEQKIAEHFHFVPPDHRAAEAGRLIEWWDRRIVYSLCGERERVIVLSLRAALLDRPVGNEGILTSLLRRRERACTGGTHR</sequence>
<dbReference type="OrthoDB" id="2786695at2"/>
<keyword evidence="1" id="KW-0614">Plasmid</keyword>
<name>B8IWN1_METNO</name>
<dbReference type="EMBL" id="CP001351">
    <property type="protein sequence ID" value="ACL62922.1"/>
    <property type="molecule type" value="Genomic_DNA"/>
</dbReference>
<proteinExistence type="predicted"/>
<dbReference type="AlphaFoldDB" id="B8IWN1"/>
<protein>
    <submittedName>
        <fullName evidence="1">Uncharacterized protein</fullName>
    </submittedName>
</protein>
<gene>
    <name evidence="1" type="ordered locus">Mnod_7913</name>
</gene>
<dbReference type="KEGG" id="mno:Mnod_7913"/>
<reference evidence="2" key="1">
    <citation type="submission" date="2009-01" db="EMBL/GenBank/DDBJ databases">
        <title>Complete sequence of plasmid 2 of Methylobacterium nodulans ORS 2060.</title>
        <authorList>
            <consortium name="US DOE Joint Genome Institute"/>
            <person name="Lucas S."/>
            <person name="Copeland A."/>
            <person name="Lapidus A."/>
            <person name="Glavina del Rio T."/>
            <person name="Dalin E."/>
            <person name="Tice H."/>
            <person name="Bruce D."/>
            <person name="Goodwin L."/>
            <person name="Pitluck S."/>
            <person name="Sims D."/>
            <person name="Brettin T."/>
            <person name="Detter J.C."/>
            <person name="Han C."/>
            <person name="Larimer F."/>
            <person name="Land M."/>
            <person name="Hauser L."/>
            <person name="Kyrpides N."/>
            <person name="Ivanova N."/>
            <person name="Marx C.J."/>
            <person name="Richardson P."/>
        </authorList>
    </citation>
    <scope>NUCLEOTIDE SEQUENCE [LARGE SCALE GENOMIC DNA]</scope>
    <source>
        <strain evidence="2">LMG 21967 / CNCM I-2342 / ORS 2060</strain>
        <plasmid evidence="2">Plasmid pMNOD02</plasmid>
    </source>
</reference>
<keyword evidence="2" id="KW-1185">Reference proteome</keyword>
<evidence type="ECO:0000313" key="1">
    <source>
        <dbReference type="EMBL" id="ACL62922.1"/>
    </source>
</evidence>
<evidence type="ECO:0000313" key="2">
    <source>
        <dbReference type="Proteomes" id="UP000008207"/>
    </source>
</evidence>